<feature type="transmembrane region" description="Helical" evidence="1">
    <location>
        <begin position="66"/>
        <end position="88"/>
    </location>
</feature>
<organism evidence="2 3">
    <name type="scientific">Folsomia candida</name>
    <name type="common">Springtail</name>
    <dbReference type="NCBI Taxonomy" id="158441"/>
    <lineage>
        <taxon>Eukaryota</taxon>
        <taxon>Metazoa</taxon>
        <taxon>Ecdysozoa</taxon>
        <taxon>Arthropoda</taxon>
        <taxon>Hexapoda</taxon>
        <taxon>Collembola</taxon>
        <taxon>Entomobryomorpha</taxon>
        <taxon>Isotomoidea</taxon>
        <taxon>Isotomidae</taxon>
        <taxon>Proisotominae</taxon>
        <taxon>Folsomia</taxon>
    </lineage>
</organism>
<reference evidence="2 3" key="1">
    <citation type="submission" date="2015-12" db="EMBL/GenBank/DDBJ databases">
        <title>The genome of Folsomia candida.</title>
        <authorList>
            <person name="Faddeeva A."/>
            <person name="Derks M.F."/>
            <person name="Anvar Y."/>
            <person name="Smit S."/>
            <person name="Van Straalen N."/>
            <person name="Roelofs D."/>
        </authorList>
    </citation>
    <scope>NUCLEOTIDE SEQUENCE [LARGE SCALE GENOMIC DNA]</scope>
    <source>
        <strain evidence="2 3">VU population</strain>
        <tissue evidence="2">Whole body</tissue>
    </source>
</reference>
<dbReference type="Proteomes" id="UP000198287">
    <property type="component" value="Unassembled WGS sequence"/>
</dbReference>
<dbReference type="AlphaFoldDB" id="A0A226DU95"/>
<keyword evidence="1" id="KW-0812">Transmembrane</keyword>
<dbReference type="EMBL" id="LNIX01000012">
    <property type="protein sequence ID" value="OXA48267.1"/>
    <property type="molecule type" value="Genomic_DNA"/>
</dbReference>
<feature type="transmembrane region" description="Helical" evidence="1">
    <location>
        <begin position="192"/>
        <end position="212"/>
    </location>
</feature>
<evidence type="ECO:0000256" key="1">
    <source>
        <dbReference type="SAM" id="Phobius"/>
    </source>
</evidence>
<feature type="transmembrane region" description="Helical" evidence="1">
    <location>
        <begin position="125"/>
        <end position="147"/>
    </location>
</feature>
<evidence type="ECO:0000313" key="3">
    <source>
        <dbReference type="Proteomes" id="UP000198287"/>
    </source>
</evidence>
<keyword evidence="3" id="KW-1185">Reference proteome</keyword>
<gene>
    <name evidence="2" type="ORF">Fcan01_17447</name>
</gene>
<accession>A0A226DU95</accession>
<feature type="transmembrane region" description="Helical" evidence="1">
    <location>
        <begin position="232"/>
        <end position="254"/>
    </location>
</feature>
<keyword evidence="1" id="KW-1133">Transmembrane helix</keyword>
<sequence>MVFRHGVPILVALLRYLAIFQFTPVAFNPTLGIFQPSQTRFLLLKLVTIDCLPPKTKKRWELGLKFAFVAVLLLSVVALGLVIIILVCSPDMPPFLGSLLARRVHGIGMISNGLMHIGLIFCQTWAVFGVGVTFCLVAGDIFFGALISMSFHMMSLKCLADSKPAAASEHLVLYNHLRIVTSHMNLSFRSGILPSIFFYLVILNILSSYLTLSLKVFDLGDLLFPFMVGETSLGILGLGTMAGLVNLTSTRFIAKVKSRMAGNTNLTHRKVAKACAPLKIRFGSNFVEISTPLVASNFCLRSTVRLLLMYKF</sequence>
<keyword evidence="1" id="KW-0472">Membrane</keyword>
<name>A0A226DU95_FOLCA</name>
<protein>
    <submittedName>
        <fullName evidence="2">Uncharacterized protein</fullName>
    </submittedName>
</protein>
<comment type="caution">
    <text evidence="2">The sequence shown here is derived from an EMBL/GenBank/DDBJ whole genome shotgun (WGS) entry which is preliminary data.</text>
</comment>
<evidence type="ECO:0000313" key="2">
    <source>
        <dbReference type="EMBL" id="OXA48267.1"/>
    </source>
</evidence>
<proteinExistence type="predicted"/>